<dbReference type="Proteomes" id="UP001143362">
    <property type="component" value="Unassembled WGS sequence"/>
</dbReference>
<feature type="domain" description="PKD" evidence="3">
    <location>
        <begin position="891"/>
        <end position="971"/>
    </location>
</feature>
<feature type="compositionally biased region" description="Polar residues" evidence="2">
    <location>
        <begin position="3377"/>
        <end position="3395"/>
    </location>
</feature>
<feature type="domain" description="PKD" evidence="3">
    <location>
        <begin position="1749"/>
        <end position="1794"/>
    </location>
</feature>
<dbReference type="Gene3D" id="2.60.40.10">
    <property type="entry name" value="Immunoglobulins"/>
    <property type="match status" value="19"/>
</dbReference>
<dbReference type="SUPFAM" id="SSF69318">
    <property type="entry name" value="Integrin alpha N-terminal domain"/>
    <property type="match status" value="1"/>
</dbReference>
<feature type="domain" description="PKD" evidence="3">
    <location>
        <begin position="233"/>
        <end position="314"/>
    </location>
</feature>
<dbReference type="InterPro" id="IPR013783">
    <property type="entry name" value="Ig-like_fold"/>
</dbReference>
<dbReference type="Pfam" id="PF13517">
    <property type="entry name" value="FG-GAP_3"/>
    <property type="match status" value="1"/>
</dbReference>
<feature type="domain" description="PKD" evidence="3">
    <location>
        <begin position="3306"/>
        <end position="3366"/>
    </location>
</feature>
<sequence length="4093" mass="431285">MSESRRITIGEHMNNLAQLLPSRAQAVLLGRIFGLLTTVLLALSGGSLQSATNVIGSADGSFESGLGGTTPSGSVELVANLGALSAIEGAQSLLISNAGDAGSTTADIDSSTLLIENFTIDPAYSTLRLNYNFLTNEPGPSFANDAFTVTLVMVTDADEEVVLASDTFDTFVAAPWTGYALQTGYRTLIADVSAVNDGVKVLSLELRVDDVGDGRRDSAVLLDDIRLVEPGTPEARVLDNYITIAPGEAFVFDGRPSSDDVGIVEYNWDFANGFTGSGPLINMTGYTEQGFFQGTLTVVDADGNTDTTTYTVVVGDINSAPVITSVPNRGGSLGVPYRYQVLATDTEVALGDTLSYALDTAPAGMAIDEVTGLITWTPPTDAGFSTDVTLVVTDSFDEMDTQSFAITMGPDVYAAMIRDDGWIYTTRSLGDGTFDSFRPHDDIGSNTRGIVVADFDGDDDFDMVAGATSNPFSNLYYYARDAGEFDVPVYLGPIGSTAESVSSYTMDMAAEDFNNDGLIDFVVQGNSAYTFLMENTGTLVTVDEAILSTDFETGTDGWTLSGNGTTVSRDNTTASSGEWSMRAVASSAGSDLYSLIDPADFILPDGSTMSFDYRIPAGTPVGLLIHVNGYNWMSLGGTANASPGPYVVSPLAVTLIDDGEWHSIDIDIYRAIRAVTSAGYSVSRFEFWSNNTASAGQEFWFDNFRITRPRMVSGFDVSTVPSSGTAGRGIDSGDVDDDGNMDVVRARYSSGYIHLHRGDGDGNLVSDGTVIADPGVDPYAVALADFDSDDVPDLLAGYGSNGDTYFYKGNGDGSFQAGVKALDTNNYASIAAYDFNNDGLMDVIASNHTSRQLLYFRGNGDATFAAATQVAALGNNTLAVAAPAGRVLGQPFAAAEQTKTEADEGEAIDFDGADSFDDGSIISYEWNFGDGTTASGVTASHAFTTEGRFTVTLTVTDDEGFTDRVGLQVVVNGDAPLAVASGPYVLPETAAILGRWHGVLDGRDSSDTEGDIKRYEWDYDDSDGIQVDALGAVVRPAYESAGVYTVTLTVYDQTEQSHSVTTTVTVAFADPPAAALAGPAVLAEADASLGRWAGWFSAAASSDDNGIASWSLDWADGASATFRPLADDFDDGNFSGWTINGGTWTAAGGELAQTNTGGAWRWAQDLTRSYYDFQLEVDFRALTSSPDGYVGIVFHNANTSASTNSYLLYSRNSWDFWSIYDWSTGTTLKQEGQGWDAGIRYHLRLVVVGDNVKLYVTPEDGVEVLALEYEAPSTHPFGGVGLLANAQDLRFDNVKVTPLDDKWTDNGVGPAKIGHIFDTAQDYDVQVTVTDHGGQSHTSQLTTIATMGAAPEADVGGPYVLNEADADYSAWNLVVDATGSSDDNAIERYTVDFGDGTSYTAGVGDGTRSSYFAVGTDLYGQDVGDGNLYRIVATEDNTVVDVVNLDTGAVIGTKTLNRLQSWNSFDPGTGVYFKVEASHPVVAYLTDSANHSAFVPSLDGTPVGREFVFHRDGNQGFFVYAYEDTIISFTNSSGTVIDSFALLAGQYRAPALTDTIYHVVSSGRVSMQTVGANGYTTVPAASGDGAGQLFQFATYGGGGIVVMAHEAATITVRDMDTDTELYTAAIAAGDFWFQNGVGQRRLRLESDALVEVWAGDMEGGTDILSLGDDISFAGGMDGTEFVLHNLRDGIVIFAPNDATEITVDGDVVGTLERDRYLRLAPTDFASGSGVHRISSDKPIVIQTLGRANTFNDLGTYLGGVSLRHWYTATGSYDLTLTVTDNVGQTSTASTTVEVMLNDPPESAFEAPAVAGEEFADGGVWTVEFDAGTSTDDFGIASYDWDFGDGSTGSGKEISHSYTVPGTYTTRLTVTDHAGQAVSLEKDLVVEFGDGPTADTGGPYVLTEADASRGVWTAVLDARGSSDDGGIFDYAWDLGTILIDDHSDGVLDEDIWVTNVATESDGFLKFSGVNSWNQGVYSGESFQRAAGVEILGQVRDDSAGSRYMMWGVFKSSPASFSYTQMPHALYFNNGVLNIYENGSSRGQVGTYSRGVLYDVRLVLKPGGGAEYYIREAGAGDWTALTSFTSVNPSDSPLRVGASHNREAWSLDNMRVALVSRDPVTEQSYTETGVTTVGLTVRDNALQSDSTTTTITVEDGEPPVSDVGGPYVAEVGSFINFNGSGSSDDYGIQTFSWKFGDTTGGPQAEGTQTADLPYVGKGPNPRHFYQATGTYTVELEVTDRTLKTDTASTTVEVIVGDAPQAGVSPVSGAAANGPPAYFDGRSSSDDFAVVEYRWDFDADIDSDGDGNPTNDINGVGATPFHTYANASSASASTLFADTYDEEGVQGLTWNTSGVTQTGGVQLLTGAGSWSNRYATSTTTYARGRISVSAELTALDSNVTMWGLKKISSSASYAQMPHAIYFNRGAIVIYENGSSRGNKGSYSEDVKYDVRIDTLPSGAVYYFREHGASEWTELYSSTVGSDAQMHVHITSAGGNMEIDNTRVEDLGPYVVTLTVVDGAGQTSSTQQTVAVADNLAPDVITVPWVAFDPLVPHETYNGKAIRLKGIVRDADPVSYQWDFGDGTQSAVTPVSNAFDLSVSHIYPAAPAGTPFTATLSVTDSVGNVGSATYLVIVKPKNLTTEINVAIDEGLWYLHQTQTRSSAEGYTTGYWVSNARASATASAIQAFEINGHLETIDHSENPYAETVMRGLRQLFRDLGTVAIAVQTYGEPDSNGNGIGIQTGVNNSGSNPIYQGGQVMDAIAGSGTPLARAITGADGIKGRTYFEILTDMADQYAWGQTEQGQGGAWRYSWNSSIDNSAAQWGAIGMLASQDIFGIPVPEWVKERNQVWLDISFTGTGFGYTTGGSTAAGTPSGMVQLIFSESDTSDNRWLASEAWIAGTWTSQYIITPGNRPYYPFYALTKAMRLAQPEPVVEFVSSGLDWFRDEELGLARTLIDDQMTDGKFPGTTWIRDQLRSAWGVIILSRTVFVQPPVAVAGKDRVWGVDRELEFDGSGSFHLDPFRSLVKYEWDFDGDGIYDSSSDQPTATHTYAKDDYNEDDLPISVIVSLRVTDNNIPSLTDIDTAEIIVAIPPHPPVADAGGPYTCTAGVPCELDGSGSFDIDPTDSITAWEWDLDGFPFEYQGANGEKPTPVFAEGVYDIGLRVWDNGVLNDIDEDEEVDENEKLSDIDFAVVTAVPNIAPKAELAGPYQVNEGSSLILDASGSSDANGDLLIYSWDLDNDGQFDDATGPMPSFDGLDDGVYTVTVRVTDRDLDDTASAEVSVLNVAPAVEAGPNQTMVEGQQFAFNGSFTDPGTADTHTVEWDFGDGSTSTDGLTPTHTYPDDGSYTVVLTVTDDDGGVGSDTLTVTVADAAPSANLVGDNSLTEGDSGSYDATGSTSSPDDIVLYEWDWNYDGSFNPSGDSGSTATHVYPQDGNYTVAVRVTDDDGSTDIATLAVVVADTEPTAKVTGTDTMVEGDTGNYDASESSVPVGSIVSYQWDWDYSGTFAPSGDAGALQSHKYPEDGSYLVAVRVTDDDGSTAIATQAVTVSNATPVVAAGSDQSGLPGTLISLAPATFADAGVLDTHTAQINWGDGDSEAGGLTQGEGSGSVAGSHSYAGSGTYTVTVAVTDDEGATGTDSFQVSISASPNLVPQVTVGDDATIDEGGTFSGSGSFTDTDDSAWTATVDYGDGSAVQPLPVTGMAFVLEHDYAEDGEYIVTVIVNDGSGDGTDQLQVTVNNLAPVVEAGADQGGVTLGANVDLDPATFTDAGIEDTHTAVVNWGDGSGGQVATVDQSAGGGSVQSSHSYSSSGSFTVTVTVTDDEGASGDDTFEVIVVDIPNGPPVVNPGGDVTINEGEGFTGVGSFSDDEADNWTATVDYGAGDGTETLPLNGKTFALANDYPQDGEYTVTVAVNDGVNPASSATLKVTVRNLAPVVEAGADQIGIEIGAGVSLDPATFTDAGVDDVHTATVDWGDGNGPQAVSVNQGEGNGSVAASASYTSDGVYTVTVTVTDDEGASGSDTFSVTVDEAGVLACDLDTDGDVDRSDIGIISAARNMPADPPGADPRDIDGNGVINLNDARQCVVQCTYARCAAQ</sequence>
<dbReference type="SUPFAM" id="SSF49899">
    <property type="entry name" value="Concanavalin A-like lectins/glucanases"/>
    <property type="match status" value="1"/>
</dbReference>
<feature type="domain" description="PKD" evidence="3">
    <location>
        <begin position="3573"/>
        <end position="3647"/>
    </location>
</feature>
<accession>A0ABT3TDE4</accession>
<dbReference type="InterPro" id="IPR035986">
    <property type="entry name" value="PKD_dom_sf"/>
</dbReference>
<dbReference type="Pfam" id="PF05345">
    <property type="entry name" value="He_PIG"/>
    <property type="match status" value="1"/>
</dbReference>
<feature type="domain" description="PKD" evidence="3">
    <location>
        <begin position="3862"/>
        <end position="3927"/>
    </location>
</feature>
<evidence type="ECO:0000256" key="2">
    <source>
        <dbReference type="SAM" id="MobiDB-lite"/>
    </source>
</evidence>
<dbReference type="Pfam" id="PF00801">
    <property type="entry name" value="PKD"/>
    <property type="match status" value="1"/>
</dbReference>
<dbReference type="InterPro" id="IPR029865">
    <property type="entry name" value="KIAA0319-like"/>
</dbReference>
<feature type="domain" description="PKD" evidence="3">
    <location>
        <begin position="3685"/>
        <end position="3735"/>
    </location>
</feature>
<keyword evidence="5" id="KW-1185">Reference proteome</keyword>
<feature type="domain" description="PKD" evidence="3">
    <location>
        <begin position="3955"/>
        <end position="4025"/>
    </location>
</feature>
<organism evidence="4 5">
    <name type="scientific">Candidatus Litorirhabdus singularis</name>
    <dbReference type="NCBI Taxonomy" id="2518993"/>
    <lineage>
        <taxon>Bacteria</taxon>
        <taxon>Pseudomonadati</taxon>
        <taxon>Pseudomonadota</taxon>
        <taxon>Gammaproteobacteria</taxon>
        <taxon>Cellvibrionales</taxon>
        <taxon>Halieaceae</taxon>
        <taxon>Candidatus Litorirhabdus</taxon>
    </lineage>
</organism>
<evidence type="ECO:0000259" key="3">
    <source>
        <dbReference type="PROSITE" id="PS50093"/>
    </source>
</evidence>
<keyword evidence="1" id="KW-0732">Signal</keyword>
<feature type="domain" description="PKD" evidence="3">
    <location>
        <begin position="3460"/>
        <end position="3546"/>
    </location>
</feature>
<comment type="caution">
    <text evidence="4">The sequence shown here is derived from an EMBL/GenBank/DDBJ whole genome shotgun (WGS) entry which is preliminary data.</text>
</comment>
<evidence type="ECO:0000313" key="4">
    <source>
        <dbReference type="EMBL" id="MCX2980316.1"/>
    </source>
</evidence>
<feature type="domain" description="PKD" evidence="3">
    <location>
        <begin position="3394"/>
        <end position="3456"/>
    </location>
</feature>
<dbReference type="SUPFAM" id="SSF49299">
    <property type="entry name" value="PKD domain"/>
    <property type="match status" value="17"/>
</dbReference>
<dbReference type="Gene3D" id="2.60.120.260">
    <property type="entry name" value="Galactose-binding domain-like"/>
    <property type="match status" value="1"/>
</dbReference>
<dbReference type="SMART" id="SM00089">
    <property type="entry name" value="PKD"/>
    <property type="match status" value="18"/>
</dbReference>
<evidence type="ECO:0000256" key="1">
    <source>
        <dbReference type="ARBA" id="ARBA00022729"/>
    </source>
</evidence>
<dbReference type="InterPro" id="IPR022409">
    <property type="entry name" value="PKD/Chitinase_dom"/>
</dbReference>
<feature type="domain" description="PKD" evidence="3">
    <location>
        <begin position="2156"/>
        <end position="2253"/>
    </location>
</feature>
<feature type="domain" description="PKD" evidence="3">
    <location>
        <begin position="2568"/>
        <end position="2630"/>
    </location>
</feature>
<dbReference type="PANTHER" id="PTHR46182:SF1">
    <property type="entry name" value="DYSLEXIA-ASSOCIATED PROTEIN KIAA0319"/>
    <property type="match status" value="1"/>
</dbReference>
<gene>
    <name evidence="4" type="ORF">EYC98_05460</name>
</gene>
<dbReference type="EMBL" id="SHNN01000001">
    <property type="protein sequence ID" value="MCX2980316.1"/>
    <property type="molecule type" value="Genomic_DNA"/>
</dbReference>
<dbReference type="SUPFAM" id="SSF49313">
    <property type="entry name" value="Cadherin-like"/>
    <property type="match status" value="1"/>
</dbReference>
<proteinExistence type="predicted"/>
<dbReference type="PANTHER" id="PTHR46182">
    <property type="entry name" value="FI19480P1"/>
    <property type="match status" value="1"/>
</dbReference>
<protein>
    <submittedName>
        <fullName evidence="4">PKD domain-containing protein</fullName>
    </submittedName>
</protein>
<feature type="region of interest" description="Disordered" evidence="2">
    <location>
        <begin position="3376"/>
        <end position="3395"/>
    </location>
</feature>
<reference evidence="4" key="1">
    <citation type="submission" date="2019-02" db="EMBL/GenBank/DDBJ databases">
        <authorList>
            <person name="Li S.-H."/>
        </authorList>
    </citation>
    <scope>NUCLEOTIDE SEQUENCE</scope>
    <source>
        <strain evidence="4">IMCC14734</strain>
    </source>
</reference>
<dbReference type="InterPro" id="IPR028994">
    <property type="entry name" value="Integrin_alpha_N"/>
</dbReference>
<dbReference type="Pfam" id="PF18911">
    <property type="entry name" value="PKD_4"/>
    <property type="match status" value="14"/>
</dbReference>
<feature type="domain" description="PKD" evidence="3">
    <location>
        <begin position="1821"/>
        <end position="1886"/>
    </location>
</feature>
<feature type="domain" description="PKD" evidence="3">
    <location>
        <begin position="1005"/>
        <end position="1066"/>
    </location>
</feature>
<dbReference type="CDD" id="cd00146">
    <property type="entry name" value="PKD"/>
    <property type="match status" value="12"/>
</dbReference>
<dbReference type="InterPro" id="IPR000601">
    <property type="entry name" value="PKD_dom"/>
</dbReference>
<feature type="region of interest" description="Disordered" evidence="2">
    <location>
        <begin position="3591"/>
        <end position="3611"/>
    </location>
</feature>
<evidence type="ECO:0000313" key="5">
    <source>
        <dbReference type="Proteomes" id="UP001143362"/>
    </source>
</evidence>
<feature type="domain" description="PKD" evidence="3">
    <location>
        <begin position="3763"/>
        <end position="3833"/>
    </location>
</feature>
<dbReference type="InterPro" id="IPR013320">
    <property type="entry name" value="ConA-like_dom_sf"/>
</dbReference>
<dbReference type="InterPro" id="IPR015919">
    <property type="entry name" value="Cadherin-like_sf"/>
</dbReference>
<name>A0ABT3TDE4_9GAMM</name>
<dbReference type="Gene3D" id="2.60.120.560">
    <property type="entry name" value="Exo-inulinase, domain 1"/>
    <property type="match status" value="1"/>
</dbReference>
<dbReference type="PROSITE" id="PS50093">
    <property type="entry name" value="PKD"/>
    <property type="match status" value="15"/>
</dbReference>
<dbReference type="InterPro" id="IPR013517">
    <property type="entry name" value="FG-GAP"/>
</dbReference>